<evidence type="ECO:0000313" key="1">
    <source>
        <dbReference type="EMBL" id="BES96534.1"/>
    </source>
</evidence>
<proteinExistence type="predicted"/>
<gene>
    <name evidence="1" type="ORF">NTJ_09346</name>
</gene>
<protein>
    <submittedName>
        <fullName evidence="1">Uncharacterized protein</fullName>
    </submittedName>
</protein>
<evidence type="ECO:0000313" key="2">
    <source>
        <dbReference type="Proteomes" id="UP001307889"/>
    </source>
</evidence>
<dbReference type="Proteomes" id="UP001307889">
    <property type="component" value="Chromosome 7"/>
</dbReference>
<organism evidence="1 2">
    <name type="scientific">Nesidiocoris tenuis</name>
    <dbReference type="NCBI Taxonomy" id="355587"/>
    <lineage>
        <taxon>Eukaryota</taxon>
        <taxon>Metazoa</taxon>
        <taxon>Ecdysozoa</taxon>
        <taxon>Arthropoda</taxon>
        <taxon>Hexapoda</taxon>
        <taxon>Insecta</taxon>
        <taxon>Pterygota</taxon>
        <taxon>Neoptera</taxon>
        <taxon>Paraneoptera</taxon>
        <taxon>Hemiptera</taxon>
        <taxon>Heteroptera</taxon>
        <taxon>Panheteroptera</taxon>
        <taxon>Cimicomorpha</taxon>
        <taxon>Miridae</taxon>
        <taxon>Dicyphina</taxon>
        <taxon>Nesidiocoris</taxon>
    </lineage>
</organism>
<reference evidence="1 2" key="1">
    <citation type="submission" date="2023-09" db="EMBL/GenBank/DDBJ databases">
        <title>Nesidiocoris tenuis whole genome shotgun sequence.</title>
        <authorList>
            <person name="Shibata T."/>
            <person name="Shimoda M."/>
            <person name="Kobayashi T."/>
            <person name="Uehara T."/>
        </authorList>
    </citation>
    <scope>NUCLEOTIDE SEQUENCE [LARGE SCALE GENOMIC DNA]</scope>
    <source>
        <strain evidence="1 2">Japan</strain>
    </source>
</reference>
<name>A0ABN7AWG6_9HEMI</name>
<accession>A0ABN7AWG6</accession>
<keyword evidence="2" id="KW-1185">Reference proteome</keyword>
<sequence>MFGTILKIAEGVVPLIICFLVDSGQIGHAFANPFAVRSRIEHSSVPEIANRKFLIAFYSGTKAMYAEDNQQQLMSV</sequence>
<dbReference type="EMBL" id="AP028915">
    <property type="protein sequence ID" value="BES96534.1"/>
    <property type="molecule type" value="Genomic_DNA"/>
</dbReference>